<evidence type="ECO:0000256" key="1">
    <source>
        <dbReference type="ARBA" id="ARBA00022729"/>
    </source>
</evidence>
<feature type="non-terminal residue" evidence="3">
    <location>
        <position position="144"/>
    </location>
</feature>
<dbReference type="Gene3D" id="3.40.50.2300">
    <property type="match status" value="1"/>
</dbReference>
<dbReference type="AlphaFoldDB" id="X1VDJ2"/>
<sequence>MKNFKKSIFVLALVVFLMVGLLSGMAVAEEKIIKIGTVFPLTGPCALAGARCKAAVETAVEVINNIHPECKVPLANQSGILDGYKIVLVHSDHQGKPDVGKTETERLFNQEKVYAIIGCYNSAVTKPASFVAERQKKLFMCGAS</sequence>
<dbReference type="InterPro" id="IPR028081">
    <property type="entry name" value="Leu-bd"/>
</dbReference>
<dbReference type="EMBL" id="BARW01026157">
    <property type="protein sequence ID" value="GAJ15602.1"/>
    <property type="molecule type" value="Genomic_DNA"/>
</dbReference>
<dbReference type="Pfam" id="PF13458">
    <property type="entry name" value="Peripla_BP_6"/>
    <property type="match status" value="1"/>
</dbReference>
<protein>
    <recommendedName>
        <fullName evidence="2">Leucine-binding protein domain-containing protein</fullName>
    </recommendedName>
</protein>
<name>X1VDJ2_9ZZZZ</name>
<dbReference type="InterPro" id="IPR051010">
    <property type="entry name" value="BCAA_transport"/>
</dbReference>
<keyword evidence="1" id="KW-0732">Signal</keyword>
<evidence type="ECO:0000259" key="2">
    <source>
        <dbReference type="Pfam" id="PF13458"/>
    </source>
</evidence>
<dbReference type="PANTHER" id="PTHR30483:SF37">
    <property type="entry name" value="ABC TRANSPORTER SUBSTRATE-BINDING PROTEIN"/>
    <property type="match status" value="1"/>
</dbReference>
<dbReference type="PANTHER" id="PTHR30483">
    <property type="entry name" value="LEUCINE-SPECIFIC-BINDING PROTEIN"/>
    <property type="match status" value="1"/>
</dbReference>
<dbReference type="SUPFAM" id="SSF53822">
    <property type="entry name" value="Periplasmic binding protein-like I"/>
    <property type="match status" value="1"/>
</dbReference>
<gene>
    <name evidence="3" type="ORF">S12H4_42706</name>
</gene>
<accession>X1VDJ2</accession>
<organism evidence="3">
    <name type="scientific">marine sediment metagenome</name>
    <dbReference type="NCBI Taxonomy" id="412755"/>
    <lineage>
        <taxon>unclassified sequences</taxon>
        <taxon>metagenomes</taxon>
        <taxon>ecological metagenomes</taxon>
    </lineage>
</organism>
<proteinExistence type="predicted"/>
<dbReference type="InterPro" id="IPR028082">
    <property type="entry name" value="Peripla_BP_I"/>
</dbReference>
<comment type="caution">
    <text evidence="3">The sequence shown here is derived from an EMBL/GenBank/DDBJ whole genome shotgun (WGS) entry which is preliminary data.</text>
</comment>
<reference evidence="3" key="1">
    <citation type="journal article" date="2014" name="Front. Microbiol.">
        <title>High frequency of phylogenetically diverse reductive dehalogenase-homologous genes in deep subseafloor sedimentary metagenomes.</title>
        <authorList>
            <person name="Kawai M."/>
            <person name="Futagami T."/>
            <person name="Toyoda A."/>
            <person name="Takaki Y."/>
            <person name="Nishi S."/>
            <person name="Hori S."/>
            <person name="Arai W."/>
            <person name="Tsubouchi T."/>
            <person name="Morono Y."/>
            <person name="Uchiyama I."/>
            <person name="Ito T."/>
            <person name="Fujiyama A."/>
            <person name="Inagaki F."/>
            <person name="Takami H."/>
        </authorList>
    </citation>
    <scope>NUCLEOTIDE SEQUENCE</scope>
    <source>
        <strain evidence="3">Expedition CK06-06</strain>
    </source>
</reference>
<feature type="domain" description="Leucine-binding protein" evidence="2">
    <location>
        <begin position="33"/>
        <end position="142"/>
    </location>
</feature>
<evidence type="ECO:0000313" key="3">
    <source>
        <dbReference type="EMBL" id="GAJ15602.1"/>
    </source>
</evidence>